<gene>
    <name evidence="3" type="primary">padR</name>
    <name evidence="3" type="ORF">AM1BK_35720</name>
</gene>
<dbReference type="InterPro" id="IPR036388">
    <property type="entry name" value="WH-like_DNA-bd_sf"/>
</dbReference>
<evidence type="ECO:0000259" key="2">
    <source>
        <dbReference type="Pfam" id="PF10400"/>
    </source>
</evidence>
<protein>
    <submittedName>
        <fullName evidence="3">Negative transcription regulator PadR</fullName>
    </submittedName>
</protein>
<reference evidence="3 4" key="1">
    <citation type="journal article" date="2022" name="Int. J. Syst. Evol. Microbiol.">
        <title>Neobacillus kokaensis sp. nov., isolated from soil.</title>
        <authorList>
            <person name="Yuki K."/>
            <person name="Matsubara H."/>
            <person name="Yamaguchi S."/>
        </authorList>
    </citation>
    <scope>NUCLEOTIDE SEQUENCE [LARGE SCALE GENOMIC DNA]</scope>
    <source>
        <strain evidence="3 4">LOB 377</strain>
    </source>
</reference>
<keyword evidence="4" id="KW-1185">Reference proteome</keyword>
<dbReference type="PANTHER" id="PTHR43252">
    <property type="entry name" value="TRANSCRIPTIONAL REGULATOR YQJI"/>
    <property type="match status" value="1"/>
</dbReference>
<proteinExistence type="predicted"/>
<evidence type="ECO:0000313" key="4">
    <source>
        <dbReference type="Proteomes" id="UP000637074"/>
    </source>
</evidence>
<feature type="domain" description="Transcription regulator PadR N-terminal" evidence="1">
    <location>
        <begin position="8"/>
        <end position="78"/>
    </location>
</feature>
<evidence type="ECO:0000313" key="3">
    <source>
        <dbReference type="EMBL" id="GHI00030.1"/>
    </source>
</evidence>
<dbReference type="EMBL" id="BNDS01000017">
    <property type="protein sequence ID" value="GHI00030.1"/>
    <property type="molecule type" value="Genomic_DNA"/>
</dbReference>
<accession>A0ABQ3N5S3</accession>
<sequence>MNTLGYAILSALGRKSYSGYELGKYLENVWPAKHSQIYPMLTKMEEKGFLVHEIVEQVGRPNKKIYSITEKGTEALKKWIAKSPSEQIHRDEFLIKVYSSWLLGEENSAKLVHDRIAKLDESIASLSDKITEMEQMEELETTSKDFGRYLLFSRKFRLAKEEKDWCQWVLGLLKNKKVNFTVFCLAFTGRFNLLLDGLPWIALI</sequence>
<dbReference type="InterPro" id="IPR018309">
    <property type="entry name" value="Tscrpt_reg_PadR_C"/>
</dbReference>
<dbReference type="Gene3D" id="6.10.140.190">
    <property type="match status" value="1"/>
</dbReference>
<dbReference type="SUPFAM" id="SSF46785">
    <property type="entry name" value="Winged helix' DNA-binding domain"/>
    <property type="match status" value="1"/>
</dbReference>
<comment type="caution">
    <text evidence="3">The sequence shown here is derived from an EMBL/GenBank/DDBJ whole genome shotgun (WGS) entry which is preliminary data.</text>
</comment>
<organism evidence="3 4">
    <name type="scientific">Neobacillus kokaensis</name>
    <dbReference type="NCBI Taxonomy" id="2759023"/>
    <lineage>
        <taxon>Bacteria</taxon>
        <taxon>Bacillati</taxon>
        <taxon>Bacillota</taxon>
        <taxon>Bacilli</taxon>
        <taxon>Bacillales</taxon>
        <taxon>Bacillaceae</taxon>
        <taxon>Neobacillus</taxon>
    </lineage>
</organism>
<dbReference type="PANTHER" id="PTHR43252:SF4">
    <property type="entry name" value="TRANSCRIPTIONAL REGULATORY PROTEIN"/>
    <property type="match status" value="1"/>
</dbReference>
<evidence type="ECO:0000259" key="1">
    <source>
        <dbReference type="Pfam" id="PF03551"/>
    </source>
</evidence>
<dbReference type="RefSeq" id="WP_191275115.1">
    <property type="nucleotide sequence ID" value="NZ_BNDS01000017.1"/>
</dbReference>
<dbReference type="Proteomes" id="UP000637074">
    <property type="component" value="Unassembled WGS sequence"/>
</dbReference>
<dbReference type="InterPro" id="IPR005149">
    <property type="entry name" value="Tscrpt_reg_PadR_N"/>
</dbReference>
<feature type="domain" description="Transcription regulator PadR C-terminal" evidence="2">
    <location>
        <begin position="90"/>
        <end position="174"/>
    </location>
</feature>
<dbReference type="Pfam" id="PF03551">
    <property type="entry name" value="PadR"/>
    <property type="match status" value="1"/>
</dbReference>
<dbReference type="Pfam" id="PF10400">
    <property type="entry name" value="Vir_act_alpha_C"/>
    <property type="match status" value="1"/>
</dbReference>
<dbReference type="Gene3D" id="1.10.10.10">
    <property type="entry name" value="Winged helix-like DNA-binding domain superfamily/Winged helix DNA-binding domain"/>
    <property type="match status" value="1"/>
</dbReference>
<name>A0ABQ3N5S3_9BACI</name>
<dbReference type="InterPro" id="IPR036390">
    <property type="entry name" value="WH_DNA-bd_sf"/>
</dbReference>